<keyword evidence="3" id="KW-0804">Transcription</keyword>
<keyword evidence="2 4" id="KW-0238">DNA-binding</keyword>
<accession>A0ABS5EYR0</accession>
<evidence type="ECO:0000313" key="7">
    <source>
        <dbReference type="Proteomes" id="UP001196870"/>
    </source>
</evidence>
<dbReference type="SUPFAM" id="SSF46689">
    <property type="entry name" value="Homeodomain-like"/>
    <property type="match status" value="1"/>
</dbReference>
<dbReference type="Pfam" id="PF00440">
    <property type="entry name" value="TetR_N"/>
    <property type="match status" value="1"/>
</dbReference>
<protein>
    <submittedName>
        <fullName evidence="6">TetR/AcrR family transcriptional regulator</fullName>
    </submittedName>
</protein>
<dbReference type="InterPro" id="IPR036271">
    <property type="entry name" value="Tet_transcr_reg_TetR-rel_C_sf"/>
</dbReference>
<keyword evidence="7" id="KW-1185">Reference proteome</keyword>
<dbReference type="PANTHER" id="PTHR47506">
    <property type="entry name" value="TRANSCRIPTIONAL REGULATORY PROTEIN"/>
    <property type="match status" value="1"/>
</dbReference>
<feature type="DNA-binding region" description="H-T-H motif" evidence="4">
    <location>
        <begin position="32"/>
        <end position="51"/>
    </location>
</feature>
<evidence type="ECO:0000256" key="3">
    <source>
        <dbReference type="ARBA" id="ARBA00023163"/>
    </source>
</evidence>
<dbReference type="InterPro" id="IPR001647">
    <property type="entry name" value="HTH_TetR"/>
</dbReference>
<reference evidence="7" key="1">
    <citation type="journal article" date="2021" name="Syst. Appl. Microbiol.">
        <title>Roseomonas hellenica sp. nov., isolated from roots of wild-growing Alkanna tinctoria.</title>
        <authorList>
            <person name="Rat A."/>
            <person name="Naranjo H.D."/>
            <person name="Lebbe L."/>
            <person name="Cnockaert M."/>
            <person name="Krigas N."/>
            <person name="Grigoriadou K."/>
            <person name="Maloupa E."/>
            <person name="Willems A."/>
        </authorList>
    </citation>
    <scope>NUCLEOTIDE SEQUENCE [LARGE SCALE GENOMIC DNA]</scope>
    <source>
        <strain evidence="7">LMG 31523</strain>
    </source>
</reference>
<comment type="caution">
    <text evidence="6">The sequence shown here is derived from an EMBL/GenBank/DDBJ whole genome shotgun (WGS) entry which is preliminary data.</text>
</comment>
<organism evidence="6 7">
    <name type="scientific">Plastoroseomonas hellenica</name>
    <dbReference type="NCBI Taxonomy" id="2687306"/>
    <lineage>
        <taxon>Bacteria</taxon>
        <taxon>Pseudomonadati</taxon>
        <taxon>Pseudomonadota</taxon>
        <taxon>Alphaproteobacteria</taxon>
        <taxon>Acetobacterales</taxon>
        <taxon>Acetobacteraceae</taxon>
        <taxon>Plastoroseomonas</taxon>
    </lineage>
</organism>
<dbReference type="Gene3D" id="1.10.357.10">
    <property type="entry name" value="Tetracycline Repressor, domain 2"/>
    <property type="match status" value="1"/>
</dbReference>
<feature type="domain" description="HTH tetR-type" evidence="5">
    <location>
        <begin position="9"/>
        <end position="69"/>
    </location>
</feature>
<dbReference type="SUPFAM" id="SSF48498">
    <property type="entry name" value="Tetracyclin repressor-like, C-terminal domain"/>
    <property type="match status" value="1"/>
</dbReference>
<evidence type="ECO:0000313" key="6">
    <source>
        <dbReference type="EMBL" id="MBR0665436.1"/>
    </source>
</evidence>
<name>A0ABS5EYR0_9PROT</name>
<dbReference type="EMBL" id="JAAGBB010000015">
    <property type="protein sequence ID" value="MBR0665436.1"/>
    <property type="molecule type" value="Genomic_DNA"/>
</dbReference>
<dbReference type="RefSeq" id="WP_211853110.1">
    <property type="nucleotide sequence ID" value="NZ_JAAGBB010000015.1"/>
</dbReference>
<dbReference type="PROSITE" id="PS50977">
    <property type="entry name" value="HTH_TETR_2"/>
    <property type="match status" value="1"/>
</dbReference>
<dbReference type="Proteomes" id="UP001196870">
    <property type="component" value="Unassembled WGS sequence"/>
</dbReference>
<gene>
    <name evidence="6" type="ORF">GXW71_13810</name>
</gene>
<dbReference type="InterPro" id="IPR009057">
    <property type="entry name" value="Homeodomain-like_sf"/>
</dbReference>
<keyword evidence="1" id="KW-0805">Transcription regulation</keyword>
<dbReference type="PANTHER" id="PTHR47506:SF7">
    <property type="entry name" value="TRANSCRIPTIONAL REGULATORY PROTEIN"/>
    <property type="match status" value="1"/>
</dbReference>
<evidence type="ECO:0000256" key="2">
    <source>
        <dbReference type="ARBA" id="ARBA00023125"/>
    </source>
</evidence>
<evidence type="ECO:0000256" key="4">
    <source>
        <dbReference type="PROSITE-ProRule" id="PRU00335"/>
    </source>
</evidence>
<dbReference type="Gene3D" id="1.10.10.60">
    <property type="entry name" value="Homeodomain-like"/>
    <property type="match status" value="1"/>
</dbReference>
<sequence>MRYEKGHRDATRARIIEIASRRLRRDGVEAVGIASLMAEAGLTHGGFYAHFASKEDLVRAALGDAMQRGQDRLGEAAAQDGLEGIIRYYLRPRHRDEPERGCAAASLAAEVARHPEATRSTLADPVEDRVALIAECLPAGDPAERRRRAIGIFASLMGTLQLARLAPDPALSDEILAGGAAAARALAGGAGQV</sequence>
<proteinExistence type="predicted"/>
<evidence type="ECO:0000259" key="5">
    <source>
        <dbReference type="PROSITE" id="PS50977"/>
    </source>
</evidence>
<evidence type="ECO:0000256" key="1">
    <source>
        <dbReference type="ARBA" id="ARBA00023015"/>
    </source>
</evidence>
<dbReference type="PRINTS" id="PR00455">
    <property type="entry name" value="HTHTETR"/>
</dbReference>